<dbReference type="GO" id="GO:0005737">
    <property type="term" value="C:cytoplasm"/>
    <property type="evidence" value="ECO:0007669"/>
    <property type="project" value="TreeGrafter"/>
</dbReference>
<feature type="binding site" evidence="5">
    <location>
        <position position="231"/>
    </location>
    <ligand>
        <name>a divalent metal cation</name>
        <dbReference type="ChEBI" id="CHEBI:60240"/>
        <label>1</label>
    </ligand>
</feature>
<protein>
    <recommendedName>
        <fullName evidence="3">GTP cyclohydrolase 1 type 2 homolog</fullName>
    </recommendedName>
</protein>
<evidence type="ECO:0000256" key="3">
    <source>
        <dbReference type="ARBA" id="ARBA00022112"/>
    </source>
</evidence>
<dbReference type="PANTHER" id="PTHR13799:SF14">
    <property type="entry name" value="GTP CYCLOHYDROLASE 1 TYPE 2 HOMOLOG"/>
    <property type="match status" value="1"/>
</dbReference>
<dbReference type="FunFam" id="3.40.1390.30:FF:000001">
    <property type="entry name" value="GTP cyclohydrolase 1 type 2"/>
    <property type="match status" value="1"/>
</dbReference>
<dbReference type="NCBIfam" id="TIGR00486">
    <property type="entry name" value="YbgI_SA1388"/>
    <property type="match status" value="1"/>
</dbReference>
<dbReference type="OrthoDB" id="9792792at2"/>
<comment type="caution">
    <text evidence="6">The sequence shown here is derived from an EMBL/GenBank/DDBJ whole genome shotgun (WGS) entry which is preliminary data.</text>
</comment>
<feature type="binding site" evidence="5">
    <location>
        <position position="104"/>
    </location>
    <ligand>
        <name>a divalent metal cation</name>
        <dbReference type="ChEBI" id="CHEBI:60240"/>
        <label>1</label>
    </ligand>
</feature>
<dbReference type="Pfam" id="PF01784">
    <property type="entry name" value="DUF34_NIF3"/>
    <property type="match status" value="1"/>
</dbReference>
<feature type="binding site" evidence="5">
    <location>
        <position position="66"/>
    </location>
    <ligand>
        <name>a divalent metal cation</name>
        <dbReference type="ChEBI" id="CHEBI:60240"/>
        <label>1</label>
    </ligand>
</feature>
<dbReference type="RefSeq" id="WP_056975073.1">
    <property type="nucleotide sequence ID" value="NZ_AYZL01000020.1"/>
</dbReference>
<organism evidence="6 7">
    <name type="scientific">Holzapfeliella floricola DSM 23037 = JCM 16512</name>
    <dbReference type="NCBI Taxonomy" id="1423744"/>
    <lineage>
        <taxon>Bacteria</taxon>
        <taxon>Bacillati</taxon>
        <taxon>Bacillota</taxon>
        <taxon>Bacilli</taxon>
        <taxon>Lactobacillales</taxon>
        <taxon>Lactobacillaceae</taxon>
        <taxon>Holzapfeliella</taxon>
    </lineage>
</organism>
<keyword evidence="7" id="KW-1185">Reference proteome</keyword>
<evidence type="ECO:0000256" key="5">
    <source>
        <dbReference type="PIRSR" id="PIRSR602678-1"/>
    </source>
</evidence>
<feature type="binding site" evidence="5">
    <location>
        <position position="228"/>
    </location>
    <ligand>
        <name>a divalent metal cation</name>
        <dbReference type="ChEBI" id="CHEBI:60240"/>
        <label>1</label>
    </ligand>
</feature>
<name>A0A0R2DU96_9LACO</name>
<dbReference type="STRING" id="1423744.FC86_GL000869"/>
<comment type="similarity">
    <text evidence="1">Belongs to the GTP cyclohydrolase I type 2/NIF3 family.</text>
</comment>
<dbReference type="GO" id="GO:0046872">
    <property type="term" value="F:metal ion binding"/>
    <property type="evidence" value="ECO:0007669"/>
    <property type="project" value="UniProtKB-KW"/>
</dbReference>
<dbReference type="InterPro" id="IPR002678">
    <property type="entry name" value="DUF34/NIF3"/>
</dbReference>
<dbReference type="Proteomes" id="UP000051378">
    <property type="component" value="Unassembled WGS sequence"/>
</dbReference>
<reference evidence="6 7" key="1">
    <citation type="journal article" date="2015" name="Genome Announc.">
        <title>Expanding the biotechnology potential of lactobacilli through comparative genomics of 213 strains and associated genera.</title>
        <authorList>
            <person name="Sun Z."/>
            <person name="Harris H.M."/>
            <person name="McCann A."/>
            <person name="Guo C."/>
            <person name="Argimon S."/>
            <person name="Zhang W."/>
            <person name="Yang X."/>
            <person name="Jeffery I.B."/>
            <person name="Cooney J.C."/>
            <person name="Kagawa T.F."/>
            <person name="Liu W."/>
            <person name="Song Y."/>
            <person name="Salvetti E."/>
            <person name="Wrobel A."/>
            <person name="Rasinkangas P."/>
            <person name="Parkhill J."/>
            <person name="Rea M.C."/>
            <person name="O'Sullivan O."/>
            <person name="Ritari J."/>
            <person name="Douillard F.P."/>
            <person name="Paul Ross R."/>
            <person name="Yang R."/>
            <person name="Briner A.E."/>
            <person name="Felis G.E."/>
            <person name="de Vos W.M."/>
            <person name="Barrangou R."/>
            <person name="Klaenhammer T.R."/>
            <person name="Caufield P.W."/>
            <person name="Cui Y."/>
            <person name="Zhang H."/>
            <person name="O'Toole P.W."/>
        </authorList>
    </citation>
    <scope>NUCLEOTIDE SEQUENCE [LARGE SCALE GENOMIC DNA]</scope>
    <source>
        <strain evidence="6 7">DSM 23037</strain>
    </source>
</reference>
<feature type="binding site" evidence="5">
    <location>
        <position position="65"/>
    </location>
    <ligand>
        <name>a divalent metal cation</name>
        <dbReference type="ChEBI" id="CHEBI:60240"/>
        <label>1</label>
    </ligand>
</feature>
<dbReference type="InterPro" id="IPR036069">
    <property type="entry name" value="DUF34/NIF3_sf"/>
</dbReference>
<accession>A0A0R2DU96</accession>
<dbReference type="PANTHER" id="PTHR13799">
    <property type="entry name" value="NGG1 INTERACTING FACTOR 3"/>
    <property type="match status" value="1"/>
</dbReference>
<evidence type="ECO:0000313" key="7">
    <source>
        <dbReference type="Proteomes" id="UP000051378"/>
    </source>
</evidence>
<evidence type="ECO:0000256" key="2">
    <source>
        <dbReference type="ARBA" id="ARBA00011643"/>
    </source>
</evidence>
<dbReference type="Gene3D" id="3.40.1390.30">
    <property type="entry name" value="NIF3 (NGG1p interacting factor 3)-like"/>
    <property type="match status" value="2"/>
</dbReference>
<keyword evidence="4 5" id="KW-0479">Metal-binding</keyword>
<comment type="subunit">
    <text evidence="2">Homohexamer.</text>
</comment>
<evidence type="ECO:0000313" key="6">
    <source>
        <dbReference type="EMBL" id="KRN03757.1"/>
    </source>
</evidence>
<dbReference type="PATRIC" id="fig|1423744.4.peg.894"/>
<dbReference type="EMBL" id="AYZL01000020">
    <property type="protein sequence ID" value="KRN03757.1"/>
    <property type="molecule type" value="Genomic_DNA"/>
</dbReference>
<gene>
    <name evidence="6" type="ORF">FC86_GL000869</name>
</gene>
<evidence type="ECO:0000256" key="1">
    <source>
        <dbReference type="ARBA" id="ARBA00006964"/>
    </source>
</evidence>
<dbReference type="SUPFAM" id="SSF102705">
    <property type="entry name" value="NIF3 (NGG1p interacting factor 3)-like"/>
    <property type="match status" value="1"/>
</dbReference>
<proteinExistence type="inferred from homology"/>
<evidence type="ECO:0000256" key="4">
    <source>
        <dbReference type="ARBA" id="ARBA00022723"/>
    </source>
</evidence>
<sequence>MVQAKQIIDRIEQFAPQNLALDKDPIGLQIGNPNQEITKIMTTLDVRQEVIEEAIKNDVDMIFSHHPLMFRPAKNLDLSNPQNAMYAQIIKHDIVVYSAHTNIDMAPEGMNDWLSQCLKLSDVQPFAFELTRGNTPMGIGRKGQLPQELTLTAFSQELKHVFGLQGLRLVAANPEQKVKTVGIIGGDGGKFFLDAVKNEIDVLITGDVYYHTGHDMLSYNLPVIDPGHHIEAIFKVKMAEKLNDWNKENDWDVNVIQSQISTDPYQFI</sequence>
<dbReference type="AlphaFoldDB" id="A0A0R2DU96"/>